<dbReference type="RefSeq" id="WP_161038856.1">
    <property type="nucleotide sequence ID" value="NZ_WWCM01000005.1"/>
</dbReference>
<dbReference type="PROSITE" id="PS50076">
    <property type="entry name" value="DNAJ_2"/>
    <property type="match status" value="1"/>
</dbReference>
<feature type="domain" description="J" evidence="1">
    <location>
        <begin position="276"/>
        <end position="335"/>
    </location>
</feature>
<accession>A0ABW9VIM1</accession>
<dbReference type="PANTHER" id="PTHR14136">
    <property type="entry name" value="BTB_POZ DOMAIN-CONTAINING PROTEIN KCTD9"/>
    <property type="match status" value="1"/>
</dbReference>
<dbReference type="Pfam" id="PF13599">
    <property type="entry name" value="Pentapeptide_4"/>
    <property type="match status" value="1"/>
</dbReference>
<dbReference type="PANTHER" id="PTHR14136:SF17">
    <property type="entry name" value="BTB_POZ DOMAIN-CONTAINING PROTEIN KCTD9"/>
    <property type="match status" value="1"/>
</dbReference>
<keyword evidence="3" id="KW-1185">Reference proteome</keyword>
<reference evidence="2 3" key="1">
    <citation type="submission" date="2019-12" db="EMBL/GenBank/DDBJ databases">
        <title>Novel species isolated from a subtropical stream in China.</title>
        <authorList>
            <person name="Lu H."/>
        </authorList>
    </citation>
    <scope>NUCLEOTIDE SEQUENCE [LARGE SCALE GENOMIC DNA]</scope>
    <source>
        <strain evidence="2 3">CY13W</strain>
    </source>
</reference>
<organism evidence="2 3">
    <name type="scientific">Duganella qianjiadongensis</name>
    <dbReference type="NCBI Taxonomy" id="2692176"/>
    <lineage>
        <taxon>Bacteria</taxon>
        <taxon>Pseudomonadati</taxon>
        <taxon>Pseudomonadota</taxon>
        <taxon>Betaproteobacteria</taxon>
        <taxon>Burkholderiales</taxon>
        <taxon>Oxalobacteraceae</taxon>
        <taxon>Telluria group</taxon>
        <taxon>Duganella</taxon>
    </lineage>
</organism>
<dbReference type="Gene3D" id="2.160.20.80">
    <property type="entry name" value="E3 ubiquitin-protein ligase SopA"/>
    <property type="match status" value="1"/>
</dbReference>
<dbReference type="CDD" id="cd06257">
    <property type="entry name" value="DnaJ"/>
    <property type="match status" value="1"/>
</dbReference>
<dbReference type="Gene3D" id="1.10.287.110">
    <property type="entry name" value="DnaJ domain"/>
    <property type="match status" value="1"/>
</dbReference>
<dbReference type="InterPro" id="IPR001646">
    <property type="entry name" value="5peptide_repeat"/>
</dbReference>
<gene>
    <name evidence="2" type="ORF">GTP27_09010</name>
</gene>
<comment type="caution">
    <text evidence="2">The sequence shown here is derived from an EMBL/GenBank/DDBJ whole genome shotgun (WGS) entry which is preliminary data.</text>
</comment>
<evidence type="ECO:0000259" key="1">
    <source>
        <dbReference type="PROSITE" id="PS50076"/>
    </source>
</evidence>
<evidence type="ECO:0000313" key="2">
    <source>
        <dbReference type="EMBL" id="MYM39469.1"/>
    </source>
</evidence>
<dbReference type="SUPFAM" id="SSF46565">
    <property type="entry name" value="Chaperone J-domain"/>
    <property type="match status" value="1"/>
</dbReference>
<dbReference type="InterPro" id="IPR036869">
    <property type="entry name" value="J_dom_sf"/>
</dbReference>
<proteinExistence type="predicted"/>
<dbReference type="SUPFAM" id="SSF141571">
    <property type="entry name" value="Pentapeptide repeat-like"/>
    <property type="match status" value="1"/>
</dbReference>
<dbReference type="Proteomes" id="UP000478090">
    <property type="component" value="Unassembled WGS sequence"/>
</dbReference>
<protein>
    <recommendedName>
        <fullName evidence="1">J domain-containing protein</fullName>
    </recommendedName>
</protein>
<dbReference type="InterPro" id="IPR051082">
    <property type="entry name" value="Pentapeptide-BTB/POZ_domain"/>
</dbReference>
<dbReference type="EMBL" id="WWCM01000005">
    <property type="protein sequence ID" value="MYM39469.1"/>
    <property type="molecule type" value="Genomic_DNA"/>
</dbReference>
<dbReference type="InterPro" id="IPR001623">
    <property type="entry name" value="DnaJ_domain"/>
</dbReference>
<name>A0ABW9VIM1_9BURK</name>
<sequence>MRELLARTISPTDALHRQLHDIGWNAGARLSHKPSDAQLSSMIAHMRSKSGSALDSVPKLNIPVALMADSLRNIAPRLKFEELVKLGILFPVVNGKTVLHNCLDDFVLDRKGIDAVKAPNLAGVDLRRVAELEDVNFDSAVLHRAGFERVRLGKAQFKAAELQNASFMEAKLSGANFEGATLDNVNFRNATLTGASFAGTVLKNVDFRGANLEGADCRGVTFISCYFDANTRVAGADLRDIYTERTDWSNVDYDSARFFDQVSDDGQPSTAEMLASAMKLLGLEGQLTVEQVNHRFRELALAIHPDKLQGAQADKGGDNFNRLRVARDVLLAHLSPKVTQPASADGPAGPQTTLYLLTER</sequence>
<evidence type="ECO:0000313" key="3">
    <source>
        <dbReference type="Proteomes" id="UP000478090"/>
    </source>
</evidence>